<dbReference type="Proteomes" id="UP001153678">
    <property type="component" value="Unassembled WGS sequence"/>
</dbReference>
<name>A0A9W4WY18_9GLOM</name>
<proteinExistence type="predicted"/>
<evidence type="ECO:0000313" key="2">
    <source>
        <dbReference type="Proteomes" id="UP001153678"/>
    </source>
</evidence>
<gene>
    <name evidence="1" type="ORF">FWILDA_LOCUS13190</name>
</gene>
<sequence>IAEIERLEKKIEQEKLRTPDREIAQMRKEHNNGETMYFRCFNCSENVIDYQVCQDQTGNIICRQCYHKTD</sequence>
<keyword evidence="2" id="KW-1185">Reference proteome</keyword>
<comment type="caution">
    <text evidence="1">The sequence shown here is derived from an EMBL/GenBank/DDBJ whole genome shotgun (WGS) entry which is preliminary data.</text>
</comment>
<reference evidence="1" key="1">
    <citation type="submission" date="2022-08" db="EMBL/GenBank/DDBJ databases">
        <authorList>
            <person name="Kallberg Y."/>
            <person name="Tangrot J."/>
            <person name="Rosling A."/>
        </authorList>
    </citation>
    <scope>NUCLEOTIDE SEQUENCE</scope>
    <source>
        <strain evidence="1">Wild A</strain>
    </source>
</reference>
<dbReference type="AlphaFoldDB" id="A0A9W4WY18"/>
<feature type="non-terminal residue" evidence="1">
    <location>
        <position position="1"/>
    </location>
</feature>
<protein>
    <submittedName>
        <fullName evidence="1">4485_t:CDS:1</fullName>
    </submittedName>
</protein>
<dbReference type="EMBL" id="CAMKVN010004741">
    <property type="protein sequence ID" value="CAI2187656.1"/>
    <property type="molecule type" value="Genomic_DNA"/>
</dbReference>
<organism evidence="1 2">
    <name type="scientific">Funneliformis geosporum</name>
    <dbReference type="NCBI Taxonomy" id="1117311"/>
    <lineage>
        <taxon>Eukaryota</taxon>
        <taxon>Fungi</taxon>
        <taxon>Fungi incertae sedis</taxon>
        <taxon>Mucoromycota</taxon>
        <taxon>Glomeromycotina</taxon>
        <taxon>Glomeromycetes</taxon>
        <taxon>Glomerales</taxon>
        <taxon>Glomeraceae</taxon>
        <taxon>Funneliformis</taxon>
    </lineage>
</organism>
<evidence type="ECO:0000313" key="1">
    <source>
        <dbReference type="EMBL" id="CAI2187656.1"/>
    </source>
</evidence>
<accession>A0A9W4WY18</accession>